<protein>
    <recommendedName>
        <fullName evidence="11">Transmembrane protein 106B</fullName>
    </recommendedName>
</protein>
<dbReference type="Proteomes" id="UP000694388">
    <property type="component" value="Unplaced"/>
</dbReference>
<dbReference type="PANTHER" id="PTHR28556:SF4">
    <property type="entry name" value="TRANSMEMBRANE PROTEIN 106A"/>
    <property type="match status" value="1"/>
</dbReference>
<evidence type="ECO:0000259" key="7">
    <source>
        <dbReference type="Pfam" id="PF07092"/>
    </source>
</evidence>
<evidence type="ECO:0000256" key="6">
    <source>
        <dbReference type="SAM" id="Phobius"/>
    </source>
</evidence>
<reference evidence="9" key="1">
    <citation type="submission" date="2025-08" db="UniProtKB">
        <authorList>
            <consortium name="Ensembl"/>
        </authorList>
    </citation>
    <scope>IDENTIFICATION</scope>
</reference>
<dbReference type="GO" id="GO:0012505">
    <property type="term" value="C:endomembrane system"/>
    <property type="evidence" value="ECO:0007669"/>
    <property type="project" value="UniProtKB-SubCell"/>
</dbReference>
<keyword evidence="5 6" id="KW-0472">Membrane</keyword>
<dbReference type="Pfam" id="PF07092">
    <property type="entry name" value="TMEM106"/>
    <property type="match status" value="1"/>
</dbReference>
<evidence type="ECO:0000256" key="4">
    <source>
        <dbReference type="ARBA" id="ARBA00022989"/>
    </source>
</evidence>
<reference evidence="9" key="2">
    <citation type="submission" date="2025-09" db="UniProtKB">
        <authorList>
            <consortium name="Ensembl"/>
        </authorList>
    </citation>
    <scope>IDENTIFICATION</scope>
</reference>
<dbReference type="PANTHER" id="PTHR28556">
    <property type="entry name" value="TRANSMEMBRANE PROTEIN 106B"/>
    <property type="match status" value="1"/>
</dbReference>
<evidence type="ECO:0000313" key="10">
    <source>
        <dbReference type="Proteomes" id="UP000694388"/>
    </source>
</evidence>
<evidence type="ECO:0000259" key="8">
    <source>
        <dbReference type="Pfam" id="PF21002"/>
    </source>
</evidence>
<keyword evidence="10" id="KW-1185">Reference proteome</keyword>
<organism evidence="9 10">
    <name type="scientific">Eptatretus burgeri</name>
    <name type="common">Inshore hagfish</name>
    <dbReference type="NCBI Taxonomy" id="7764"/>
    <lineage>
        <taxon>Eukaryota</taxon>
        <taxon>Metazoa</taxon>
        <taxon>Chordata</taxon>
        <taxon>Craniata</taxon>
        <taxon>Vertebrata</taxon>
        <taxon>Cyclostomata</taxon>
        <taxon>Myxini</taxon>
        <taxon>Myxiniformes</taxon>
        <taxon>Myxinidae</taxon>
        <taxon>Eptatretinae</taxon>
        <taxon>Eptatretus</taxon>
    </lineage>
</organism>
<feature type="transmembrane region" description="Helical" evidence="6">
    <location>
        <begin position="86"/>
        <end position="109"/>
    </location>
</feature>
<accession>A0A8C4X213</accession>
<name>A0A8C4X213_EPTBU</name>
<keyword evidence="4 6" id="KW-1133">Transmembrane helix</keyword>
<keyword evidence="3 6" id="KW-0812">Transmembrane</keyword>
<dbReference type="AlphaFoldDB" id="A0A8C4X213"/>
<dbReference type="Pfam" id="PF21002">
    <property type="entry name" value="TMEM106_N"/>
    <property type="match status" value="1"/>
</dbReference>
<evidence type="ECO:0000256" key="2">
    <source>
        <dbReference type="ARBA" id="ARBA00008111"/>
    </source>
</evidence>
<proteinExistence type="inferred from homology"/>
<dbReference type="InterPro" id="IPR048511">
    <property type="entry name" value="TMEM106_N"/>
</dbReference>
<feature type="domain" description="Transmembrane protein 106 C-terminal" evidence="7">
    <location>
        <begin position="110"/>
        <end position="186"/>
    </location>
</feature>
<evidence type="ECO:0000313" key="9">
    <source>
        <dbReference type="Ensembl" id="ENSEBUP00000027641.1"/>
    </source>
</evidence>
<dbReference type="Ensembl" id="ENSEBUT00000028217.1">
    <property type="protein sequence ID" value="ENSEBUP00000027641.1"/>
    <property type="gene ID" value="ENSEBUG00000016926.1"/>
</dbReference>
<evidence type="ECO:0000256" key="3">
    <source>
        <dbReference type="ARBA" id="ARBA00022692"/>
    </source>
</evidence>
<sequence length="199" mass="22115">MASDAMTSQQSPVLEDHDAGPFYGSTDSRDVHLAFTRQVSGQKRDWRSNSLNCPTCNGTGRIGSERANELVALIPCSDKRLKPRRLTFYIIISIVACMVLCSLIVFFIYPRTICISELSVNNSTAWTKSNSSVSLNFTLQGTIHNGNFYSIKVSNITYEASFFTSVVSTTDKNNFTIPTRSSHKMEVFMILEMQGGSIL</sequence>
<evidence type="ECO:0000256" key="5">
    <source>
        <dbReference type="ARBA" id="ARBA00023136"/>
    </source>
</evidence>
<feature type="domain" description="Transmembrane protein 106 N-terminal" evidence="8">
    <location>
        <begin position="48"/>
        <end position="85"/>
    </location>
</feature>
<dbReference type="InterPro" id="IPR048509">
    <property type="entry name" value="TMEM106_C"/>
</dbReference>
<comment type="similarity">
    <text evidence="2">Belongs to the TMEM106 family.</text>
</comment>
<evidence type="ECO:0008006" key="11">
    <source>
        <dbReference type="Google" id="ProtNLM"/>
    </source>
</evidence>
<comment type="subcellular location">
    <subcellularLocation>
        <location evidence="1">Endomembrane system</location>
    </subcellularLocation>
</comment>
<dbReference type="GeneTree" id="ENSGT00940000172940"/>
<evidence type="ECO:0000256" key="1">
    <source>
        <dbReference type="ARBA" id="ARBA00004308"/>
    </source>
</evidence>
<dbReference type="InterPro" id="IPR009790">
    <property type="entry name" value="TMEM106"/>
</dbReference>